<feature type="domain" description="Leucine-rich repeat-containing protein 37 N-terminal" evidence="6">
    <location>
        <begin position="1308"/>
        <end position="1376"/>
    </location>
</feature>
<sequence>MFSPPRELKDSFLSFQAMDTSVASHPESDQFTVPHQHLAEQMTPPRKPLESVPKLNGDQNQSPQFKSISSLDQAADDQLFEIPDPPLDSENSSKTKFIASPQNLQKNLVQHRPLAKEVVGTTKQFAKSQLQKKTVVDEYRDPNMNEAYSKSLPLQSQVNREGPSEKIEHPEYLLEAQTQESENLDMVHESPEYLPVLPEEDEPSVPKENPVQHHFASGKAAALKHPDRNAPSPKRNEAHHSKLPNVTVKPVDLEVTVISEADKETQHTLSQQQAPGHLPASPKEVEPSSTQQDTLEQFSGGPEEIGTSLTHQEAAAPNPELSEELGPSLVQQEALSESLELPKDLEASGSQLEDPALHTKPPEEVNPPTEQEATIPTPEPSMPNIIEIPAATVSHHNQDQVHHYTLPTITVQPADVEVTITSKPFKEAEISPVQEETQTPGPPRKAGHYSLEQQPAVSSESSGEVGSLERYLGFLTQPPEEEEKEEEEEDEESSLTQEDIPSQHPSPILEGEPSPIELQQPIRPSESPEEVGLGPENQSEVLVKPAELPEEVKSPVEQEAPLQEPESHFETIVDTPPIHEVQPAPNKAHHHHWPNVTVRPVDLELAITSEPTKETESSLAQQESSVHPSEYTEERDSFRYKQEQLVQPSKLEILIHTSEHHHLTSSPSVHHRIHHSSSPTTMVRPPDVQLTIAQNPTAEVEPPPALHEVVGKPIAISDKGVNTSTHHTHPAVTPEPSEEVELLSNQEEAPVQSAEPVEYEKSSLSQQKSTDKNPELLEEGGPSSAQQETLVNPPVFPNEMIVQPSAHYEATGPPLIQTQLHPPASYNVTAKPPELTNEVETSSQQGFEPSNGQQEEVTSQYPMPPETHQDSPVYQWVLTQPAKLPEEVSSGQQGNLSPPLKHPPGVQFIPFQQELPDQHLEPPKEGFFLSPVADSVLFSPEDLEAMFRYETSVLHKPTVIHLNQAVSSMEVESLKVPTEQVEYSQVHFEYPSYTPAFPETQFSQEKSITREADLHEDIYPFPTQHRGLYLPPDSFMGAEPSVAQHLSLSQLEDLAENVGPSLVLQLTPAQASEPPKEIVFSPTQQVVPNQLPESLNNIVTQLLTQQIIGPTPGQIQEEYPTEHTVSFQALDLEFTITSQYTPEANHTTEPKRTPPPTYPQVTFPYPSEVTVQPLDLGLTISPQPTPEELPQTMPEITTQITEPPREVVAPAPLYQKMTVPTPGQDRVEYPILAAVSFQPLDQKLTISSEPTREVHHSTTPKETTVPPPKLSQVTLPREFHIQNLYLSEAAVQPVDLGLTITPQPNSEELPQTISEITTQITEPPKELVAPLYQEVTVPTPGQDQAEYPTLPVASFQPLDPELTISSEPTRETEQPTAEVTVQSLDLELTISLQSTPEELLQTMPEITTQITEPPREVVTPLYQEVTVSTPSLAQTEYPTSPIVSFQPLDLELTKNSEPTRETQQPTATMKTIVPSPEHLQDYISYVAEVTVQPLDLGLTISPQSAPEELPQTMPEITTQITEPPREVVAPAPLYQEMTVPTPGQDQDVHSTTLQPVGLELTETSDSTREAEHYTTLVMTTVPSPKYSLPEQVLFQHLNPAEVTVQALDLGLTITPQPDTEKELSQTTQESTTQLIDPPKEAVAQAPVYQEVTLATSSQDAFENPTLPIITFRLLDPDPEPDREADNLATLKETTIPPPKYPPVTLPEQVHTQHPHPSEVTFQPLDMELSMSPQPTPEVELSQAEQETKSQPSYSAKEVVTPKPGYPEVTVPTPGQDKTEYRTLTAALFQPLDLELTRSSEPTTPHKSTVVSLPQYYQTTLSGEVYTQHPNLTEVTDQLLNLELTVIPSPNLNVETSPHIQEMLPEPERPHEVTAKAPVFYEITPIQDQTLHLVSPKVTDQHIKVEHDIPTISSVENGLLAATYSSTALPLTHREMILLSEDQVQVLHGNPTQVTIHPSHPEFSLASPPATMVKRSAPVQSTESSKETAAQSPAHLKETVLMIAHGQSQHLNSETVQPEVPATTHPETTQSTTSPTTHSETTHSTASPTTHPDTTQSTASPTTHPETTQSTASPTTHPDTTQSTTSPTTHPETTQSTDLTTMPPPSTHYEVVLSQSSQVQTQQPKPSEVTMWPSPTSQQSSTTPQSVILASPFATMLETTAQQIPSGIALEPMDLEPTITPYAGNFNTEKDLIFQMKPNVSTSTNICDLCLCENHTLLCSHLSPNRRLHQVPVLRPGTHKGTLTILNFHGNVISYIDKNVWKAYRWAEKLILSENRLTELHKESFEGLLTLQVLDLSCNKIHYIERRTFESLPFLKYINLGCNLLTELNFGTFQAWHGMQFLQQLILNHNPLTVVEDPFLFKLPTLKYLDLGATQVQLTMVENILMMMLELEHLILPRRMACCLCKFKADIEVICKTIKLRCHTGCLTNTTHCLKASIGDPEGAFMKALLARKENSRAELTIEPEKSYADQTSLGSLGLMNEQLDFNDESDVISALNYILPYFSEGNLEDVVSTLLPFIKLLFSNKQNGDNSLGPFQNETKSLTLKSVPKASKLAYKNKVNKLYFLENLLDEEINEVREKEKTAMLVHHSGRLDPKFKRQIFEKRWEPARAGEDSLAEIEKAERQLHSMSRVPKGTGSIQKRHFKDVSGKSLWSKQSAQTPVESISKDRQLGSPPSTERQQLGLEQKPRELVGYSFPSEPLLPKEHREELSSSPDLPLLDKAPTTNSLPEFIDRRKDLSYTIYVLESANANVKRAKGSNPSLQPEARHRNLRKKKSHFQLIAKRPAASSAVRSLISSSARGVFSSLGDLRYPERPFSELYVAPEPSTKKPLEENRAATDNVEENNLKQIVTTPEETTSENKPPENPTADSNVSTTSNLISTVQQTSKPQSVFTVGADTHADLTDVAYPSLMSPGEQFESHLNQQLLPLIPNKDVRRLISHVIRTLKMDCSDTRVQMSCAKLISRTGLLMKLLSEQQDFKLSRADWDTDQWKTENYINESTETQGEQRSLEPSQLTKAVPGYGYNNKVILAISVTVIVTVLIIIFCLIEIYSHRTAKEGDEEKSS</sequence>
<feature type="region of interest" description="Disordered" evidence="3">
    <location>
        <begin position="136"/>
        <end position="165"/>
    </location>
</feature>
<evidence type="ECO:0000256" key="3">
    <source>
        <dbReference type="SAM" id="MobiDB-lite"/>
    </source>
</evidence>
<feature type="compositionally biased region" description="Polar residues" evidence="3">
    <location>
        <begin position="1742"/>
        <end position="1753"/>
    </location>
</feature>
<feature type="region of interest" description="Disordered" evidence="3">
    <location>
        <begin position="177"/>
        <end position="384"/>
    </location>
</feature>
<feature type="region of interest" description="Disordered" evidence="3">
    <location>
        <begin position="718"/>
        <end position="790"/>
    </location>
</feature>
<dbReference type="SMART" id="SM00369">
    <property type="entry name" value="LRR_TYP"/>
    <property type="match status" value="4"/>
</dbReference>
<feature type="region of interest" description="Disordered" evidence="3">
    <location>
        <begin position="1615"/>
        <end position="1638"/>
    </location>
</feature>
<feature type="compositionally biased region" description="Polar residues" evidence="3">
    <location>
        <begin position="2650"/>
        <end position="2662"/>
    </location>
</feature>
<feature type="domain" description="Leucine-rich repeat-containing protein 37 N-terminal" evidence="6">
    <location>
        <begin position="1737"/>
        <end position="1806"/>
    </location>
</feature>
<feature type="compositionally biased region" description="Low complexity" evidence="3">
    <location>
        <begin position="2072"/>
        <end position="2097"/>
    </location>
</feature>
<feature type="compositionally biased region" description="Low complexity" evidence="3">
    <location>
        <begin position="1624"/>
        <end position="1634"/>
    </location>
</feature>
<feature type="domain" description="Leucine-rich repeat-containing protein 37 N-terminal" evidence="6">
    <location>
        <begin position="779"/>
        <end position="850"/>
    </location>
</feature>
<feature type="region of interest" description="Disordered" evidence="3">
    <location>
        <begin position="1248"/>
        <end position="1269"/>
    </location>
</feature>
<feature type="domain" description="Leucine-rich repeat-containing protein 37 N-terminal" evidence="6">
    <location>
        <begin position="1471"/>
        <end position="1507"/>
    </location>
</feature>
<reference evidence="7" key="1">
    <citation type="submission" date="2025-08" db="UniProtKB">
        <authorList>
            <consortium name="Ensembl"/>
        </authorList>
    </citation>
    <scope>IDENTIFICATION</scope>
</reference>
<feature type="compositionally biased region" description="Polar residues" evidence="3">
    <location>
        <begin position="1977"/>
        <end position="1990"/>
    </location>
</feature>
<feature type="compositionally biased region" description="Basic and acidic residues" evidence="3">
    <location>
        <begin position="2825"/>
        <end position="2835"/>
    </location>
</feature>
<evidence type="ECO:0000313" key="8">
    <source>
        <dbReference type="Proteomes" id="UP000694415"/>
    </source>
</evidence>
<feature type="domain" description="Leucine-rich repeat-containing protein 37 N-terminal" evidence="6">
    <location>
        <begin position="1260"/>
        <end position="1307"/>
    </location>
</feature>
<dbReference type="GeneTree" id="ENSGT00530000063282"/>
<dbReference type="Ensembl" id="ENSMSIT00000041432.1">
    <property type="protein sequence ID" value="ENSMSIP00000032846.1"/>
    <property type="gene ID" value="ENSMSIG00000027443.1"/>
</dbReference>
<feature type="domain" description="Leucine-rich repeat-containing protein 37 N-terminal" evidence="6">
    <location>
        <begin position="1398"/>
        <end position="1466"/>
    </location>
</feature>
<protein>
    <submittedName>
        <fullName evidence="7">Leucine rich repeat containing 37</fullName>
    </submittedName>
</protein>
<feature type="transmembrane region" description="Helical" evidence="4">
    <location>
        <begin position="3026"/>
        <end position="3046"/>
    </location>
</feature>
<feature type="compositionally biased region" description="Polar residues" evidence="3">
    <location>
        <begin position="838"/>
        <end position="861"/>
    </location>
</feature>
<feature type="compositionally biased region" description="Low complexity" evidence="3">
    <location>
        <begin position="2020"/>
        <end position="2055"/>
    </location>
</feature>
<feature type="domain" description="Leucine-rich repeat-containing protein 37 N-terminal" evidence="6">
    <location>
        <begin position="1154"/>
        <end position="1187"/>
    </location>
</feature>
<keyword evidence="2" id="KW-0677">Repeat</keyword>
<dbReference type="Pfam" id="PF14914">
    <property type="entry name" value="LRRC37AB_C"/>
    <property type="match status" value="1"/>
</dbReference>
<dbReference type="InterPro" id="IPR003591">
    <property type="entry name" value="Leu-rich_rpt_typical-subtyp"/>
</dbReference>
<proteinExistence type="predicted"/>
<feature type="compositionally biased region" description="Polar residues" evidence="3">
    <location>
        <begin position="2056"/>
        <end position="2071"/>
    </location>
</feature>
<feature type="domain" description="LRRC37A/B like protein 1 C-terminal" evidence="5">
    <location>
        <begin position="2911"/>
        <end position="3056"/>
    </location>
</feature>
<dbReference type="PANTHER" id="PTHR23045">
    <property type="entry name" value="LEUCINE-RICH REPEAT-CONTAINING PROTEIN 37A"/>
    <property type="match status" value="1"/>
</dbReference>
<dbReference type="SUPFAM" id="SSF52058">
    <property type="entry name" value="L domain-like"/>
    <property type="match status" value="1"/>
</dbReference>
<dbReference type="InterPro" id="IPR032754">
    <property type="entry name" value="LRRC37_N"/>
</dbReference>
<feature type="domain" description="Leucine-rich repeat-containing protein 37 N-terminal" evidence="6">
    <location>
        <begin position="1188"/>
        <end position="1258"/>
    </location>
</feature>
<feature type="domain" description="Leucine-rich repeat-containing protein 37 N-terminal" evidence="6">
    <location>
        <begin position="551"/>
        <end position="618"/>
    </location>
</feature>
<feature type="region of interest" description="Disordered" evidence="3">
    <location>
        <begin position="813"/>
        <end position="870"/>
    </location>
</feature>
<feature type="region of interest" description="Disordered" evidence="3">
    <location>
        <begin position="610"/>
        <end position="633"/>
    </location>
</feature>
<feature type="compositionally biased region" description="Low complexity" evidence="3">
    <location>
        <begin position="2132"/>
        <end position="2143"/>
    </location>
</feature>
<feature type="compositionally biased region" description="Low complexity" evidence="3">
    <location>
        <begin position="457"/>
        <end position="466"/>
    </location>
</feature>
<evidence type="ECO:0000256" key="2">
    <source>
        <dbReference type="ARBA" id="ARBA00022737"/>
    </source>
</evidence>
<feature type="compositionally biased region" description="Polar residues" evidence="3">
    <location>
        <begin position="287"/>
        <end position="297"/>
    </location>
</feature>
<accession>A0A8C6I8H4</accession>
<keyword evidence="4" id="KW-1133">Transmembrane helix</keyword>
<dbReference type="Gene3D" id="3.80.10.10">
    <property type="entry name" value="Ribonuclease Inhibitor"/>
    <property type="match status" value="1"/>
</dbReference>
<dbReference type="Proteomes" id="UP000694415">
    <property type="component" value="Unplaced"/>
</dbReference>
<dbReference type="InterPro" id="IPR015753">
    <property type="entry name" value="LRRC37"/>
</dbReference>
<feature type="domain" description="Leucine-rich repeat-containing protein 37 N-terminal" evidence="6">
    <location>
        <begin position="1621"/>
        <end position="1675"/>
    </location>
</feature>
<feature type="compositionally biased region" description="Low complexity" evidence="3">
    <location>
        <begin position="2710"/>
        <end position="2719"/>
    </location>
</feature>
<dbReference type="InterPro" id="IPR029423">
    <property type="entry name" value="LRRC37AB_C"/>
</dbReference>
<feature type="compositionally biased region" description="Acidic residues" evidence="3">
    <location>
        <begin position="479"/>
        <end position="493"/>
    </location>
</feature>
<evidence type="ECO:0000259" key="5">
    <source>
        <dbReference type="Pfam" id="PF14914"/>
    </source>
</evidence>
<feature type="compositionally biased region" description="Polar residues" evidence="3">
    <location>
        <begin position="494"/>
        <end position="505"/>
    </location>
</feature>
<feature type="compositionally biased region" description="Polar residues" evidence="3">
    <location>
        <begin position="57"/>
        <end position="72"/>
    </location>
</feature>
<evidence type="ECO:0000259" key="6">
    <source>
        <dbReference type="Pfam" id="PF15779"/>
    </source>
</evidence>
<feature type="region of interest" description="Disordered" evidence="3">
    <location>
        <begin position="2007"/>
        <end position="2143"/>
    </location>
</feature>
<feature type="domain" description="Leucine-rich repeat-containing protein 37 N-terminal" evidence="6">
    <location>
        <begin position="346"/>
        <end position="432"/>
    </location>
</feature>
<dbReference type="Pfam" id="PF13855">
    <property type="entry name" value="LRR_8"/>
    <property type="match status" value="1"/>
</dbReference>
<feature type="compositionally biased region" description="Polar residues" evidence="3">
    <location>
        <begin position="2845"/>
        <end position="2854"/>
    </location>
</feature>
<feature type="compositionally biased region" description="Polar residues" evidence="3">
    <location>
        <begin position="146"/>
        <end position="159"/>
    </location>
</feature>
<feature type="compositionally biased region" description="Basic and acidic residues" evidence="3">
    <location>
        <begin position="224"/>
        <end position="240"/>
    </location>
</feature>
<feature type="region of interest" description="Disordered" evidence="3">
    <location>
        <begin position="1971"/>
        <end position="1992"/>
    </location>
</feature>
<evidence type="ECO:0000256" key="1">
    <source>
        <dbReference type="ARBA" id="ARBA00022614"/>
    </source>
</evidence>
<feature type="region of interest" description="Disordered" evidence="3">
    <location>
        <begin position="423"/>
        <end position="573"/>
    </location>
</feature>
<keyword evidence="8" id="KW-1185">Reference proteome</keyword>
<feature type="domain" description="Leucine-rich repeat-containing protein 37 N-terminal" evidence="6">
    <location>
        <begin position="1080"/>
        <end position="1148"/>
    </location>
</feature>
<dbReference type="Pfam" id="PF15779">
    <property type="entry name" value="LRRC37"/>
    <property type="match status" value="16"/>
</dbReference>
<reference evidence="7" key="2">
    <citation type="submission" date="2025-09" db="UniProtKB">
        <authorList>
            <consortium name="Ensembl"/>
        </authorList>
    </citation>
    <scope>IDENTIFICATION</scope>
</reference>
<evidence type="ECO:0000256" key="4">
    <source>
        <dbReference type="SAM" id="Phobius"/>
    </source>
</evidence>
<feature type="compositionally biased region" description="Low complexity" evidence="3">
    <location>
        <begin position="2110"/>
        <end position="2122"/>
    </location>
</feature>
<name>A0A8C6I8H4_MUSSI</name>
<dbReference type="PROSITE" id="PS51450">
    <property type="entry name" value="LRR"/>
    <property type="match status" value="1"/>
</dbReference>
<feature type="compositionally biased region" description="Pro residues" evidence="3">
    <location>
        <begin position="1695"/>
        <end position="1704"/>
    </location>
</feature>
<dbReference type="PANTHER" id="PTHR23045:SF9">
    <property type="entry name" value="LEUCINE RICH REPEAT CONTAINING 37A-RELATED"/>
    <property type="match status" value="1"/>
</dbReference>
<feature type="region of interest" description="Disordered" evidence="3">
    <location>
        <begin position="2819"/>
        <end position="2872"/>
    </location>
</feature>
<feature type="domain" description="Leucine-rich repeat-containing protein 37 N-terminal" evidence="6">
    <location>
        <begin position="1508"/>
        <end position="1574"/>
    </location>
</feature>
<feature type="region of interest" description="Disordered" evidence="3">
    <location>
        <begin position="663"/>
        <end position="684"/>
    </location>
</feature>
<feature type="region of interest" description="Disordered" evidence="3">
    <location>
        <begin position="1689"/>
        <end position="1775"/>
    </location>
</feature>
<feature type="domain" description="Leucine-rich repeat-containing protein 37 N-terminal" evidence="6">
    <location>
        <begin position="201"/>
        <end position="268"/>
    </location>
</feature>
<feature type="domain" description="Leucine-rich repeat-containing protein 37 N-terminal" evidence="6">
    <location>
        <begin position="1853"/>
        <end position="1908"/>
    </location>
</feature>
<feature type="region of interest" description="Disordered" evidence="3">
    <location>
        <begin position="20"/>
        <end position="94"/>
    </location>
</feature>
<keyword evidence="4" id="KW-0812">Transmembrane</keyword>
<dbReference type="InterPro" id="IPR032675">
    <property type="entry name" value="LRR_dom_sf"/>
</dbReference>
<feature type="domain" description="Leucine-rich repeat-containing protein 37 N-terminal" evidence="6">
    <location>
        <begin position="642"/>
        <end position="704"/>
    </location>
</feature>
<feature type="compositionally biased region" description="Polar residues" evidence="3">
    <location>
        <begin position="617"/>
        <end position="627"/>
    </location>
</feature>
<dbReference type="InterPro" id="IPR001611">
    <property type="entry name" value="Leu-rich_rpt"/>
</dbReference>
<keyword evidence="4" id="KW-0472">Membrane</keyword>
<organism evidence="7 8">
    <name type="scientific">Mus spicilegus</name>
    <name type="common">Mound-building mouse</name>
    <dbReference type="NCBI Taxonomy" id="10103"/>
    <lineage>
        <taxon>Eukaryota</taxon>
        <taxon>Metazoa</taxon>
        <taxon>Chordata</taxon>
        <taxon>Craniata</taxon>
        <taxon>Vertebrata</taxon>
        <taxon>Euteleostomi</taxon>
        <taxon>Mammalia</taxon>
        <taxon>Eutheria</taxon>
        <taxon>Euarchontoglires</taxon>
        <taxon>Glires</taxon>
        <taxon>Rodentia</taxon>
        <taxon>Myomorpha</taxon>
        <taxon>Muroidea</taxon>
        <taxon>Muridae</taxon>
        <taxon>Murinae</taxon>
        <taxon>Mus</taxon>
        <taxon>Mus</taxon>
    </lineage>
</organism>
<feature type="region of interest" description="Disordered" evidence="3">
    <location>
        <begin position="2645"/>
        <end position="2725"/>
    </location>
</feature>
<feature type="compositionally biased region" description="Polar residues" evidence="3">
    <location>
        <begin position="20"/>
        <end position="33"/>
    </location>
</feature>
<evidence type="ECO:0000313" key="7">
    <source>
        <dbReference type="Ensembl" id="ENSMSIP00000032846.1"/>
    </source>
</evidence>
<keyword evidence="1" id="KW-0433">Leucine-rich repeat</keyword>